<proteinExistence type="predicted"/>
<name>A0ACB8SWU0_9AGAM</name>
<keyword evidence="2" id="KW-1185">Reference proteome</keyword>
<evidence type="ECO:0000313" key="1">
    <source>
        <dbReference type="EMBL" id="KAI0061059.1"/>
    </source>
</evidence>
<comment type="caution">
    <text evidence="1">The sequence shown here is derived from an EMBL/GenBank/DDBJ whole genome shotgun (WGS) entry which is preliminary data.</text>
</comment>
<dbReference type="Proteomes" id="UP000814140">
    <property type="component" value="Unassembled WGS sequence"/>
</dbReference>
<sequence length="295" mass="32981">MPLRLQGLEVCLISDGNEIPRYREEVLDERTISCYVPSKEGKEFQIILGASDVPLAWSIYMDGRRMEGWAGVPGVVGRITGSHTSPLEVRPFCFSRLQLTDDDAHLHQHRARLEKLGSIEVRVCRAQFSHSRVLGDVAPVPEIGIVPERAKKNGWHCVSLGPPKQADLRSTRATVRLFDDPEAPYAKFYFRYQPEELLQAKGIMPLVKREHGEKRGRSSNDDLDDRQVKRQAVGDFNPAQLARIRALKDSIRAAEAELATLDSTSIKREPSPIRLVRSVGPSGQGGIIIDLTLDD</sequence>
<organism evidence="1 2">
    <name type="scientific">Artomyces pyxidatus</name>
    <dbReference type="NCBI Taxonomy" id="48021"/>
    <lineage>
        <taxon>Eukaryota</taxon>
        <taxon>Fungi</taxon>
        <taxon>Dikarya</taxon>
        <taxon>Basidiomycota</taxon>
        <taxon>Agaricomycotina</taxon>
        <taxon>Agaricomycetes</taxon>
        <taxon>Russulales</taxon>
        <taxon>Auriscalpiaceae</taxon>
        <taxon>Artomyces</taxon>
    </lineage>
</organism>
<reference evidence="1" key="2">
    <citation type="journal article" date="2022" name="New Phytol.">
        <title>Evolutionary transition to the ectomycorrhizal habit in the genomes of a hyperdiverse lineage of mushroom-forming fungi.</title>
        <authorList>
            <person name="Looney B."/>
            <person name="Miyauchi S."/>
            <person name="Morin E."/>
            <person name="Drula E."/>
            <person name="Courty P.E."/>
            <person name="Kohler A."/>
            <person name="Kuo A."/>
            <person name="LaButti K."/>
            <person name="Pangilinan J."/>
            <person name="Lipzen A."/>
            <person name="Riley R."/>
            <person name="Andreopoulos W."/>
            <person name="He G."/>
            <person name="Johnson J."/>
            <person name="Nolan M."/>
            <person name="Tritt A."/>
            <person name="Barry K.W."/>
            <person name="Grigoriev I.V."/>
            <person name="Nagy L.G."/>
            <person name="Hibbett D."/>
            <person name="Henrissat B."/>
            <person name="Matheny P.B."/>
            <person name="Labbe J."/>
            <person name="Martin F.M."/>
        </authorList>
    </citation>
    <scope>NUCLEOTIDE SEQUENCE</scope>
    <source>
        <strain evidence="1">HHB10654</strain>
    </source>
</reference>
<dbReference type="EMBL" id="MU277215">
    <property type="protein sequence ID" value="KAI0061059.1"/>
    <property type="molecule type" value="Genomic_DNA"/>
</dbReference>
<accession>A0ACB8SWU0</accession>
<reference evidence="1" key="1">
    <citation type="submission" date="2021-03" db="EMBL/GenBank/DDBJ databases">
        <authorList>
            <consortium name="DOE Joint Genome Institute"/>
            <person name="Ahrendt S."/>
            <person name="Looney B.P."/>
            <person name="Miyauchi S."/>
            <person name="Morin E."/>
            <person name="Drula E."/>
            <person name="Courty P.E."/>
            <person name="Chicoki N."/>
            <person name="Fauchery L."/>
            <person name="Kohler A."/>
            <person name="Kuo A."/>
            <person name="Labutti K."/>
            <person name="Pangilinan J."/>
            <person name="Lipzen A."/>
            <person name="Riley R."/>
            <person name="Andreopoulos W."/>
            <person name="He G."/>
            <person name="Johnson J."/>
            <person name="Barry K.W."/>
            <person name="Grigoriev I.V."/>
            <person name="Nagy L."/>
            <person name="Hibbett D."/>
            <person name="Henrissat B."/>
            <person name="Matheny P.B."/>
            <person name="Labbe J."/>
            <person name="Martin F."/>
        </authorList>
    </citation>
    <scope>NUCLEOTIDE SEQUENCE</scope>
    <source>
        <strain evidence="1">HHB10654</strain>
    </source>
</reference>
<protein>
    <submittedName>
        <fullName evidence="1">Uncharacterized protein</fullName>
    </submittedName>
</protein>
<gene>
    <name evidence="1" type="ORF">BV25DRAFT_830896</name>
</gene>
<evidence type="ECO:0000313" key="2">
    <source>
        <dbReference type="Proteomes" id="UP000814140"/>
    </source>
</evidence>